<dbReference type="SUPFAM" id="SSF53850">
    <property type="entry name" value="Periplasmic binding protein-like II"/>
    <property type="match status" value="1"/>
</dbReference>
<dbReference type="Pfam" id="PF00126">
    <property type="entry name" value="HTH_1"/>
    <property type="match status" value="1"/>
</dbReference>
<evidence type="ECO:0000256" key="4">
    <source>
        <dbReference type="ARBA" id="ARBA00023163"/>
    </source>
</evidence>
<comment type="caution">
    <text evidence="6">The sequence shown here is derived from an EMBL/GenBank/DDBJ whole genome shotgun (WGS) entry which is preliminary data.</text>
</comment>
<keyword evidence="3" id="KW-0238">DNA-binding</keyword>
<name>A0A1Y5EED3_COLPS</name>
<dbReference type="PANTHER" id="PTHR30126">
    <property type="entry name" value="HTH-TYPE TRANSCRIPTIONAL REGULATOR"/>
    <property type="match status" value="1"/>
</dbReference>
<dbReference type="SUPFAM" id="SSF46785">
    <property type="entry name" value="Winged helix' DNA-binding domain"/>
    <property type="match status" value="1"/>
</dbReference>
<gene>
    <name evidence="6" type="ORF">A9Q75_08625</name>
</gene>
<dbReference type="FunFam" id="1.10.10.10:FF:000001">
    <property type="entry name" value="LysR family transcriptional regulator"/>
    <property type="match status" value="1"/>
</dbReference>
<keyword evidence="4" id="KW-0804">Transcription</keyword>
<dbReference type="InterPro" id="IPR036390">
    <property type="entry name" value="WH_DNA-bd_sf"/>
</dbReference>
<dbReference type="PANTHER" id="PTHR30126:SF40">
    <property type="entry name" value="HTH-TYPE TRANSCRIPTIONAL REGULATOR GLTR"/>
    <property type="match status" value="1"/>
</dbReference>
<dbReference type="GO" id="GO:0003700">
    <property type="term" value="F:DNA-binding transcription factor activity"/>
    <property type="evidence" value="ECO:0007669"/>
    <property type="project" value="InterPro"/>
</dbReference>
<keyword evidence="2" id="KW-0805">Transcription regulation</keyword>
<evidence type="ECO:0000256" key="1">
    <source>
        <dbReference type="ARBA" id="ARBA00009437"/>
    </source>
</evidence>
<proteinExistence type="inferred from homology"/>
<organism evidence="6 7">
    <name type="scientific">Colwellia psychrerythraea</name>
    <name type="common">Vibrio psychroerythus</name>
    <dbReference type="NCBI Taxonomy" id="28229"/>
    <lineage>
        <taxon>Bacteria</taxon>
        <taxon>Pseudomonadati</taxon>
        <taxon>Pseudomonadota</taxon>
        <taxon>Gammaproteobacteria</taxon>
        <taxon>Alteromonadales</taxon>
        <taxon>Colwelliaceae</taxon>
        <taxon>Colwellia</taxon>
    </lineage>
</organism>
<sequence>MASFFEFDLRALNIFSHVAKSGNMSQTADLLGITQSSISQTISNLEDSLDTKLLDRSLRPIELTTAGRFLYDRSELLLQEARKTSLAIKQADYSQLRHINISVVDSMVTSVGRALVDTVSKRAKDWSINTGRSHLHGYSLLSRNADIIISDDALEDSDNLCRFRILREPFILALPNDYTNQVGDLSKLLTELDFIRYSSNSLIGRSIERHLRSMHVEPPERLQLDNSYAVVSAVSAGLGWTVTTPLCLFQSGIKLHQIQILPLPVEPLYRSITLTARKDELGDLPKKIAREIIATLENEFLSEMSDKKPWLKNLLTLGD</sequence>
<dbReference type="GO" id="GO:0000976">
    <property type="term" value="F:transcription cis-regulatory region binding"/>
    <property type="evidence" value="ECO:0007669"/>
    <property type="project" value="TreeGrafter"/>
</dbReference>
<dbReference type="InterPro" id="IPR005119">
    <property type="entry name" value="LysR_subst-bd"/>
</dbReference>
<evidence type="ECO:0000256" key="2">
    <source>
        <dbReference type="ARBA" id="ARBA00023015"/>
    </source>
</evidence>
<comment type="similarity">
    <text evidence="1">Belongs to the LysR transcriptional regulatory family.</text>
</comment>
<dbReference type="EMBL" id="MAAF01000054">
    <property type="protein sequence ID" value="OUR81053.1"/>
    <property type="molecule type" value="Genomic_DNA"/>
</dbReference>
<dbReference type="Gene3D" id="3.40.190.10">
    <property type="entry name" value="Periplasmic binding protein-like II"/>
    <property type="match status" value="2"/>
</dbReference>
<dbReference type="Gene3D" id="1.10.10.10">
    <property type="entry name" value="Winged helix-like DNA-binding domain superfamily/Winged helix DNA-binding domain"/>
    <property type="match status" value="1"/>
</dbReference>
<feature type="domain" description="HTH lysR-type" evidence="5">
    <location>
        <begin position="7"/>
        <end position="64"/>
    </location>
</feature>
<dbReference type="AlphaFoldDB" id="A0A1Y5EED3"/>
<dbReference type="InterPro" id="IPR000847">
    <property type="entry name" value="LysR_HTH_N"/>
</dbReference>
<dbReference type="InterPro" id="IPR036388">
    <property type="entry name" value="WH-like_DNA-bd_sf"/>
</dbReference>
<accession>A0A1Y5EED3</accession>
<dbReference type="Proteomes" id="UP000243053">
    <property type="component" value="Unassembled WGS sequence"/>
</dbReference>
<evidence type="ECO:0000256" key="3">
    <source>
        <dbReference type="ARBA" id="ARBA00023125"/>
    </source>
</evidence>
<dbReference type="PROSITE" id="PS50931">
    <property type="entry name" value="HTH_LYSR"/>
    <property type="match status" value="1"/>
</dbReference>
<dbReference type="Pfam" id="PF03466">
    <property type="entry name" value="LysR_substrate"/>
    <property type="match status" value="1"/>
</dbReference>
<evidence type="ECO:0000259" key="5">
    <source>
        <dbReference type="PROSITE" id="PS50931"/>
    </source>
</evidence>
<protein>
    <submittedName>
        <fullName evidence="6">LysR family transcriptional regulator</fullName>
    </submittedName>
</protein>
<evidence type="ECO:0000313" key="7">
    <source>
        <dbReference type="Proteomes" id="UP000243053"/>
    </source>
</evidence>
<reference evidence="7" key="1">
    <citation type="journal article" date="2017" name="Proc. Natl. Acad. Sci. U.S.A.">
        <title>Simulation of Deepwater Horizon oil plume reveals substrate specialization within a complex community of hydrocarbon degraders.</title>
        <authorList>
            <person name="Hu P."/>
            <person name="Dubinsky E.A."/>
            <person name="Probst A.J."/>
            <person name="Wang J."/>
            <person name="Sieber C.M.K."/>
            <person name="Tom L.M."/>
            <person name="Gardinali P."/>
            <person name="Banfield J.F."/>
            <person name="Atlas R.M."/>
            <person name="Andersen G.L."/>
        </authorList>
    </citation>
    <scope>NUCLEOTIDE SEQUENCE [LARGE SCALE GENOMIC DNA]</scope>
</reference>
<evidence type="ECO:0000313" key="6">
    <source>
        <dbReference type="EMBL" id="OUR81053.1"/>
    </source>
</evidence>